<dbReference type="SUPFAM" id="SSF53756">
    <property type="entry name" value="UDP-Glycosyltransferase/glycogen phosphorylase"/>
    <property type="match status" value="1"/>
</dbReference>
<dbReference type="Gene3D" id="3.40.50.12580">
    <property type="match status" value="1"/>
</dbReference>
<name>A0A845A8P3_9SPHN</name>
<comment type="caution">
    <text evidence="1">The sequence shown here is derived from an EMBL/GenBank/DDBJ whole genome shotgun (WGS) entry which is preliminary data.</text>
</comment>
<keyword evidence="2" id="KW-1185">Reference proteome</keyword>
<evidence type="ECO:0008006" key="3">
    <source>
        <dbReference type="Google" id="ProtNLM"/>
    </source>
</evidence>
<dbReference type="OrthoDB" id="8437129at2"/>
<gene>
    <name evidence="1" type="ORF">GRI39_11920</name>
</gene>
<dbReference type="Proteomes" id="UP000460561">
    <property type="component" value="Unassembled WGS sequence"/>
</dbReference>
<sequence length="382" mass="42396">MKIGFLFNHSAAHQVAHSLPIANALARSHPDIDVTVLVGGDVIEAEVQRLIGTASNLKMERLQMPGTVAHWVQRLSGSAIPAERYSFLERNLDAFRALDALVVPEKTSLLLKTRFGLKDLKLIHTRHGAGDRAIGFNKASGLFDFVLLSGPKVRDRLNANGLLKPGGHAIVGYPKFDLLRDAPPPRIFDNDRPTVLYNPHPSPALSSWYRMGQDVLEYFARSVRYNLIFAPHVMLFAKRFNISLSPLSFSRVGEVPAHIRDCSHIHVDLGSQASVDMSYTRLADIYLGDASSQIYEFLSTPRPAVFLNPTHLKWQGNPDFSHWQSGPVVDDIGGMDQALQNALPLAPHWREAQEKLFAYTFDLGDTPSSERAAKAIADYMEA</sequence>
<evidence type="ECO:0000313" key="2">
    <source>
        <dbReference type="Proteomes" id="UP000460561"/>
    </source>
</evidence>
<proteinExistence type="predicted"/>
<evidence type="ECO:0000313" key="1">
    <source>
        <dbReference type="EMBL" id="MXP26742.1"/>
    </source>
</evidence>
<protein>
    <recommendedName>
        <fullName evidence="3">Glycosyl transferase</fullName>
    </recommendedName>
</protein>
<accession>A0A845A8P3</accession>
<dbReference type="EMBL" id="WTYQ01000004">
    <property type="protein sequence ID" value="MXP26742.1"/>
    <property type="molecule type" value="Genomic_DNA"/>
</dbReference>
<dbReference type="InterPro" id="IPR043148">
    <property type="entry name" value="TagF_C"/>
</dbReference>
<organism evidence="1 2">
    <name type="scientific">Altericroceibacterium indicum</name>
    <dbReference type="NCBI Taxonomy" id="374177"/>
    <lineage>
        <taxon>Bacteria</taxon>
        <taxon>Pseudomonadati</taxon>
        <taxon>Pseudomonadota</taxon>
        <taxon>Alphaproteobacteria</taxon>
        <taxon>Sphingomonadales</taxon>
        <taxon>Erythrobacteraceae</taxon>
        <taxon>Altericroceibacterium</taxon>
    </lineage>
</organism>
<dbReference type="AlphaFoldDB" id="A0A845A8P3"/>
<dbReference type="RefSeq" id="WP_160739938.1">
    <property type="nucleotide sequence ID" value="NZ_WTYQ01000004.1"/>
</dbReference>
<reference evidence="1 2" key="1">
    <citation type="submission" date="2019-12" db="EMBL/GenBank/DDBJ databases">
        <title>Genomic-based taxomic classification of the family Erythrobacteraceae.</title>
        <authorList>
            <person name="Xu L."/>
        </authorList>
    </citation>
    <scope>NUCLEOTIDE SEQUENCE [LARGE SCALE GENOMIC DNA]</scope>
    <source>
        <strain evidence="1 2">DSM 18604</strain>
    </source>
</reference>